<dbReference type="PANTHER" id="PTHR47331:SF1">
    <property type="entry name" value="GAG-LIKE PROTEIN"/>
    <property type="match status" value="1"/>
</dbReference>
<protein>
    <recommendedName>
        <fullName evidence="1">Integrase catalytic domain-containing protein</fullName>
    </recommendedName>
</protein>
<evidence type="ECO:0000313" key="3">
    <source>
        <dbReference type="Proteomes" id="UP000036403"/>
    </source>
</evidence>
<dbReference type="GO" id="GO:0015074">
    <property type="term" value="P:DNA integration"/>
    <property type="evidence" value="ECO:0007669"/>
    <property type="project" value="InterPro"/>
</dbReference>
<dbReference type="PROSITE" id="PS50994">
    <property type="entry name" value="INTEGRASE"/>
    <property type="match status" value="1"/>
</dbReference>
<dbReference type="InterPro" id="IPR001584">
    <property type="entry name" value="Integrase_cat-core"/>
</dbReference>
<gene>
    <name evidence="2" type="ORF">RF55_13452</name>
</gene>
<reference evidence="2 3" key="1">
    <citation type="submission" date="2015-04" db="EMBL/GenBank/DDBJ databases">
        <title>Lasius niger genome sequencing.</title>
        <authorList>
            <person name="Konorov E.A."/>
            <person name="Nikitin M.A."/>
            <person name="Kirill M.V."/>
            <person name="Chang P."/>
        </authorList>
    </citation>
    <scope>NUCLEOTIDE SEQUENCE [LARGE SCALE GENOMIC DNA]</scope>
    <source>
        <tissue evidence="2">Whole</tissue>
    </source>
</reference>
<dbReference type="SUPFAM" id="SSF53098">
    <property type="entry name" value="Ribonuclease H-like"/>
    <property type="match status" value="1"/>
</dbReference>
<evidence type="ECO:0000259" key="1">
    <source>
        <dbReference type="PROSITE" id="PS50994"/>
    </source>
</evidence>
<dbReference type="EMBL" id="LBMM01010717">
    <property type="protein sequence ID" value="KMQ87298.1"/>
    <property type="molecule type" value="Genomic_DNA"/>
</dbReference>
<organism evidence="2 3">
    <name type="scientific">Lasius niger</name>
    <name type="common">Black garden ant</name>
    <dbReference type="NCBI Taxonomy" id="67767"/>
    <lineage>
        <taxon>Eukaryota</taxon>
        <taxon>Metazoa</taxon>
        <taxon>Ecdysozoa</taxon>
        <taxon>Arthropoda</taxon>
        <taxon>Hexapoda</taxon>
        <taxon>Insecta</taxon>
        <taxon>Pterygota</taxon>
        <taxon>Neoptera</taxon>
        <taxon>Endopterygota</taxon>
        <taxon>Hymenoptera</taxon>
        <taxon>Apocrita</taxon>
        <taxon>Aculeata</taxon>
        <taxon>Formicoidea</taxon>
        <taxon>Formicidae</taxon>
        <taxon>Formicinae</taxon>
        <taxon>Lasius</taxon>
        <taxon>Lasius</taxon>
    </lineage>
</organism>
<feature type="domain" description="Integrase catalytic" evidence="1">
    <location>
        <begin position="10"/>
        <end position="122"/>
    </location>
</feature>
<dbReference type="InterPro" id="IPR036397">
    <property type="entry name" value="RNaseH_sf"/>
</dbReference>
<dbReference type="PANTHER" id="PTHR47331">
    <property type="entry name" value="PHD-TYPE DOMAIN-CONTAINING PROTEIN"/>
    <property type="match status" value="1"/>
</dbReference>
<evidence type="ECO:0000313" key="2">
    <source>
        <dbReference type="EMBL" id="KMQ87298.1"/>
    </source>
</evidence>
<dbReference type="PaxDb" id="67767-A0A0J7KA26"/>
<name>A0A0J7KA26_LASNI</name>
<accession>A0A0J7KA26</accession>
<comment type="caution">
    <text evidence="2">The sequence shown here is derived from an EMBL/GenBank/DDBJ whole genome shotgun (WGS) entry which is preliminary data.</text>
</comment>
<dbReference type="STRING" id="67767.A0A0J7KA26"/>
<dbReference type="Gene3D" id="3.30.420.10">
    <property type="entry name" value="Ribonuclease H-like superfamily/Ribonuclease H"/>
    <property type="match status" value="1"/>
</dbReference>
<dbReference type="AlphaFoldDB" id="A0A0J7KA26"/>
<dbReference type="Proteomes" id="UP000036403">
    <property type="component" value="Unassembled WGS sequence"/>
</dbReference>
<proteinExistence type="predicted"/>
<dbReference type="OrthoDB" id="6432478at2759"/>
<keyword evidence="3" id="KW-1185">Reference proteome</keyword>
<dbReference type="GO" id="GO:0003676">
    <property type="term" value="F:nucleic acid binding"/>
    <property type="evidence" value="ECO:0007669"/>
    <property type="project" value="InterPro"/>
</dbReference>
<dbReference type="InterPro" id="IPR012337">
    <property type="entry name" value="RNaseH-like_sf"/>
</dbReference>
<sequence>MGSLPKARVTAARPFQHSGVDYAGPFKILPIVGRGQRTFKAYVVLFVCLSTRAIHLELVNDYTSGAFLAALKRFSARRGLPLILYSDNGTNFKGAEHELVRAFRALSRDSNLLAHLASDGLT</sequence>